<keyword evidence="4 6" id="KW-1133">Transmembrane helix</keyword>
<evidence type="ECO:0000313" key="7">
    <source>
        <dbReference type="EMBL" id="OHA66676.1"/>
    </source>
</evidence>
<dbReference type="EMBL" id="MHTV01000026">
    <property type="protein sequence ID" value="OHA66676.1"/>
    <property type="molecule type" value="Genomic_DNA"/>
</dbReference>
<evidence type="ECO:0000256" key="5">
    <source>
        <dbReference type="ARBA" id="ARBA00023136"/>
    </source>
</evidence>
<evidence type="ECO:0000256" key="4">
    <source>
        <dbReference type="ARBA" id="ARBA00022989"/>
    </source>
</evidence>
<comment type="subcellular location">
    <subcellularLocation>
        <location evidence="1">Cell membrane</location>
        <topology evidence="1">Multi-pass membrane protein</topology>
    </subcellularLocation>
</comment>
<keyword evidence="3 6" id="KW-0812">Transmembrane</keyword>
<dbReference type="Proteomes" id="UP000178092">
    <property type="component" value="Unassembled WGS sequence"/>
</dbReference>
<dbReference type="PROSITE" id="PS51257">
    <property type="entry name" value="PROKAR_LIPOPROTEIN"/>
    <property type="match status" value="1"/>
</dbReference>
<evidence type="ECO:0008006" key="9">
    <source>
        <dbReference type="Google" id="ProtNLM"/>
    </source>
</evidence>
<dbReference type="Pfam" id="PF03706">
    <property type="entry name" value="LPG_synthase_TM"/>
    <property type="match status" value="1"/>
</dbReference>
<feature type="transmembrane region" description="Helical" evidence="6">
    <location>
        <begin position="326"/>
        <end position="348"/>
    </location>
</feature>
<protein>
    <recommendedName>
        <fullName evidence="9">Flippase-like domain-containing protein</fullName>
    </recommendedName>
</protein>
<reference evidence="7 8" key="1">
    <citation type="journal article" date="2016" name="Nat. Commun.">
        <title>Thousands of microbial genomes shed light on interconnected biogeochemical processes in an aquifer system.</title>
        <authorList>
            <person name="Anantharaman K."/>
            <person name="Brown C.T."/>
            <person name="Hug L.A."/>
            <person name="Sharon I."/>
            <person name="Castelle C.J."/>
            <person name="Probst A.J."/>
            <person name="Thomas B.C."/>
            <person name="Singh A."/>
            <person name="Wilkins M.J."/>
            <person name="Karaoz U."/>
            <person name="Brodie E.L."/>
            <person name="Williams K.H."/>
            <person name="Hubbard S.S."/>
            <person name="Banfield J.F."/>
        </authorList>
    </citation>
    <scope>NUCLEOTIDE SEQUENCE [LARGE SCALE GENOMIC DNA]</scope>
</reference>
<keyword evidence="5 6" id="KW-0472">Membrane</keyword>
<evidence type="ECO:0000256" key="6">
    <source>
        <dbReference type="SAM" id="Phobius"/>
    </source>
</evidence>
<organism evidence="7 8">
    <name type="scientific">Candidatus Wildermuthbacteria bacterium RIFCSPHIGHO2_02_FULL_45_25</name>
    <dbReference type="NCBI Taxonomy" id="1802450"/>
    <lineage>
        <taxon>Bacteria</taxon>
        <taxon>Candidatus Wildermuthiibacteriota</taxon>
    </lineage>
</organism>
<comment type="caution">
    <text evidence="7">The sequence shown here is derived from an EMBL/GenBank/DDBJ whole genome shotgun (WGS) entry which is preliminary data.</text>
</comment>
<feature type="transmembrane region" description="Helical" evidence="6">
    <location>
        <begin position="64"/>
        <end position="81"/>
    </location>
</feature>
<feature type="transmembrane region" description="Helical" evidence="6">
    <location>
        <begin position="20"/>
        <end position="43"/>
    </location>
</feature>
<evidence type="ECO:0000256" key="1">
    <source>
        <dbReference type="ARBA" id="ARBA00004651"/>
    </source>
</evidence>
<sequence>MRQTATHSFFFLGGCYNRGIAMRQIIFFGISLIAGSAVFFWVLGHIGWKEVWDAFFAAFDAKRAGSLLGLTMLMLFVGMWRWRVILQSYQEHIGIVQMSKIYLAGFALLYIFPMIPLLAESFRGSLLRSHHQIPFSRGVASVLSERILEVTMSLAVVLVGGAIVLFHWRQPSVPFGGIVLGGMVCGLVIIFLFLYVRMFQSKSIVGMFVRQASSGNGKNAVEEVEAEIFRFFSWNNPYFWKALALSIIRMGVGLARTFLLVIFLAGGTNVSAALGISGSYYLSTFFPVPAGIGFHESFQAFTFQVFGFTSVMGAAFALALRAVETLVVVCGLLFVLWFGFDFLHRVIVPRKSRE</sequence>
<evidence type="ECO:0000256" key="2">
    <source>
        <dbReference type="ARBA" id="ARBA00022475"/>
    </source>
</evidence>
<keyword evidence="2" id="KW-1003">Cell membrane</keyword>
<name>A0A1G2R1E3_9BACT</name>
<dbReference type="AlphaFoldDB" id="A0A1G2R1E3"/>
<feature type="transmembrane region" description="Helical" evidence="6">
    <location>
        <begin position="101"/>
        <end position="119"/>
    </location>
</feature>
<dbReference type="InterPro" id="IPR022791">
    <property type="entry name" value="L-PG_synthase/AglD"/>
</dbReference>
<evidence type="ECO:0000313" key="8">
    <source>
        <dbReference type="Proteomes" id="UP000178092"/>
    </source>
</evidence>
<proteinExistence type="predicted"/>
<gene>
    <name evidence="7" type="ORF">A3C04_00625</name>
</gene>
<accession>A0A1G2R1E3</accession>
<feature type="transmembrane region" description="Helical" evidence="6">
    <location>
        <begin position="300"/>
        <end position="320"/>
    </location>
</feature>
<dbReference type="PANTHER" id="PTHR40277">
    <property type="entry name" value="BLL5419 PROTEIN"/>
    <property type="match status" value="1"/>
</dbReference>
<feature type="transmembrane region" description="Helical" evidence="6">
    <location>
        <begin position="174"/>
        <end position="196"/>
    </location>
</feature>
<dbReference type="PANTHER" id="PTHR40277:SF1">
    <property type="entry name" value="BLL5419 PROTEIN"/>
    <property type="match status" value="1"/>
</dbReference>
<evidence type="ECO:0000256" key="3">
    <source>
        <dbReference type="ARBA" id="ARBA00022692"/>
    </source>
</evidence>
<dbReference type="GO" id="GO:0005886">
    <property type="term" value="C:plasma membrane"/>
    <property type="evidence" value="ECO:0007669"/>
    <property type="project" value="UniProtKB-SubCell"/>
</dbReference>